<gene>
    <name evidence="1" type="ORF">HID58_058226</name>
</gene>
<organism evidence="1 2">
    <name type="scientific">Brassica napus</name>
    <name type="common">Rape</name>
    <dbReference type="NCBI Taxonomy" id="3708"/>
    <lineage>
        <taxon>Eukaryota</taxon>
        <taxon>Viridiplantae</taxon>
        <taxon>Streptophyta</taxon>
        <taxon>Embryophyta</taxon>
        <taxon>Tracheophyta</taxon>
        <taxon>Spermatophyta</taxon>
        <taxon>Magnoliopsida</taxon>
        <taxon>eudicotyledons</taxon>
        <taxon>Gunneridae</taxon>
        <taxon>Pentapetalae</taxon>
        <taxon>rosids</taxon>
        <taxon>malvids</taxon>
        <taxon>Brassicales</taxon>
        <taxon>Brassicaceae</taxon>
        <taxon>Brassiceae</taxon>
        <taxon>Brassica</taxon>
    </lineage>
</organism>
<proteinExistence type="predicted"/>
<accession>A0ABQ7ZQ63</accession>
<name>A0ABQ7ZQ63_BRANA</name>
<comment type="caution">
    <text evidence="1">The sequence shown here is derived from an EMBL/GenBank/DDBJ whole genome shotgun (WGS) entry which is preliminary data.</text>
</comment>
<sequence>MMLKQHRYLQDQQSQRGIKCKRGLKYTYWRSRSQTVTVGTLIEVFLALPCLEELVLDVGKNVKQSGVALEALNSKEVLIGLSFAVVHFFGHHRIEMLTRGVFRFLVKLREDCYPAPENDMSTEI</sequence>
<protein>
    <submittedName>
        <fullName evidence="1">Uncharacterized protein</fullName>
    </submittedName>
</protein>
<evidence type="ECO:0000313" key="2">
    <source>
        <dbReference type="Proteomes" id="UP000824890"/>
    </source>
</evidence>
<keyword evidence="2" id="KW-1185">Reference proteome</keyword>
<reference evidence="1 2" key="1">
    <citation type="submission" date="2021-05" db="EMBL/GenBank/DDBJ databases">
        <title>Genome Assembly of Synthetic Allotetraploid Brassica napus Reveals Homoeologous Exchanges between Subgenomes.</title>
        <authorList>
            <person name="Davis J.T."/>
        </authorList>
    </citation>
    <scope>NUCLEOTIDE SEQUENCE [LARGE SCALE GENOMIC DNA]</scope>
    <source>
        <strain evidence="2">cv. Da-Ae</strain>
        <tissue evidence="1">Seedling</tissue>
    </source>
</reference>
<dbReference type="Proteomes" id="UP000824890">
    <property type="component" value="Unassembled WGS sequence"/>
</dbReference>
<evidence type="ECO:0000313" key="1">
    <source>
        <dbReference type="EMBL" id="KAH0882130.1"/>
    </source>
</evidence>
<dbReference type="EMBL" id="JAGKQM010000014">
    <property type="protein sequence ID" value="KAH0882130.1"/>
    <property type="molecule type" value="Genomic_DNA"/>
</dbReference>